<feature type="region of interest" description="Disordered" evidence="2">
    <location>
        <begin position="241"/>
        <end position="277"/>
    </location>
</feature>
<sequence length="561" mass="61736">MTVEVNGTKTDISERMSRAISVQELPATPVPKHLDESVDPALPALAMDLRDPMGVKRRTLDFIEYNAPTNHRITQIIDYYGDSAADDENLSREIELIRAAARKHPENQELYAASRATYLVDENGKPRPEMREAIDKVLGNQRGRNSLSSSTESSHYSAMSNIIQPLAPKPVQSRDGEQPRNLLRAMDERKELEHRLLNIQRALSERKRAKRKDVVSQHITGELIDALSPTGEGHDRLPLLPKIPAPSAQMPKRALSRRSTFRRSNLGPGGSGSAGARVSTRLSRYSIDYSDYIFDEYGKPSPVAESFYDTAGGGETSPILRSISQRTENHLHYLRRTRSSETVTPSAVAMLTRTDTLGSTPGNRLDRWLLKQEEYFPPEKAAPVSILPSLPGIPRTPTMRRTRSAEFQRGSADSKSINLPLQSPPMRADSTASTASHKDINQIHYPGIKKQKKAKKKDRQAADNDDNSSCVGIPYAAMLKKESTRQPPAANADHTPSLGSYYLAIELPPSRAPSPSPSTGANPTPPRPPPPRPPPPSEVVEIAPSSGQQRAPGYEASVGMI</sequence>
<evidence type="ECO:0000313" key="4">
    <source>
        <dbReference type="Proteomes" id="UP000276215"/>
    </source>
</evidence>
<feature type="compositionally biased region" description="Polar residues" evidence="2">
    <location>
        <begin position="411"/>
        <end position="421"/>
    </location>
</feature>
<protein>
    <submittedName>
        <fullName evidence="3">Uncharacterized protein</fullName>
    </submittedName>
</protein>
<evidence type="ECO:0000256" key="1">
    <source>
        <dbReference type="SAM" id="Coils"/>
    </source>
</evidence>
<reference evidence="3 4" key="1">
    <citation type="journal article" date="2018" name="Nat. Ecol. Evol.">
        <title>Pezizomycetes genomes reveal the molecular basis of ectomycorrhizal truffle lifestyle.</title>
        <authorList>
            <person name="Murat C."/>
            <person name="Payen T."/>
            <person name="Noel B."/>
            <person name="Kuo A."/>
            <person name="Morin E."/>
            <person name="Chen J."/>
            <person name="Kohler A."/>
            <person name="Krizsan K."/>
            <person name="Balestrini R."/>
            <person name="Da Silva C."/>
            <person name="Montanini B."/>
            <person name="Hainaut M."/>
            <person name="Levati E."/>
            <person name="Barry K.W."/>
            <person name="Belfiori B."/>
            <person name="Cichocki N."/>
            <person name="Clum A."/>
            <person name="Dockter R.B."/>
            <person name="Fauchery L."/>
            <person name="Guy J."/>
            <person name="Iotti M."/>
            <person name="Le Tacon F."/>
            <person name="Lindquist E.A."/>
            <person name="Lipzen A."/>
            <person name="Malagnac F."/>
            <person name="Mello A."/>
            <person name="Molinier V."/>
            <person name="Miyauchi S."/>
            <person name="Poulain J."/>
            <person name="Riccioni C."/>
            <person name="Rubini A."/>
            <person name="Sitrit Y."/>
            <person name="Splivallo R."/>
            <person name="Traeger S."/>
            <person name="Wang M."/>
            <person name="Zifcakova L."/>
            <person name="Wipf D."/>
            <person name="Zambonelli A."/>
            <person name="Paolocci F."/>
            <person name="Nowrousian M."/>
            <person name="Ottonello S."/>
            <person name="Baldrian P."/>
            <person name="Spatafora J.W."/>
            <person name="Henrissat B."/>
            <person name="Nagy L.G."/>
            <person name="Aury J.M."/>
            <person name="Wincker P."/>
            <person name="Grigoriev I.V."/>
            <person name="Bonfante P."/>
            <person name="Martin F.M."/>
        </authorList>
    </citation>
    <scope>NUCLEOTIDE SEQUENCE [LARGE SCALE GENOMIC DNA]</scope>
    <source>
        <strain evidence="3 4">120613-1</strain>
    </source>
</reference>
<feature type="compositionally biased region" description="Pro residues" evidence="2">
    <location>
        <begin position="523"/>
        <end position="537"/>
    </location>
</feature>
<organism evidence="3 4">
    <name type="scientific">Choiromyces venosus 120613-1</name>
    <dbReference type="NCBI Taxonomy" id="1336337"/>
    <lineage>
        <taxon>Eukaryota</taxon>
        <taxon>Fungi</taxon>
        <taxon>Dikarya</taxon>
        <taxon>Ascomycota</taxon>
        <taxon>Pezizomycotina</taxon>
        <taxon>Pezizomycetes</taxon>
        <taxon>Pezizales</taxon>
        <taxon>Tuberaceae</taxon>
        <taxon>Choiromyces</taxon>
    </lineage>
</organism>
<gene>
    <name evidence="3" type="ORF">L873DRAFT_1788521</name>
</gene>
<accession>A0A3N4JW16</accession>
<dbReference type="OrthoDB" id="5304009at2759"/>
<dbReference type="AlphaFoldDB" id="A0A3N4JW16"/>
<evidence type="ECO:0000256" key="2">
    <source>
        <dbReference type="SAM" id="MobiDB-lite"/>
    </source>
</evidence>
<feature type="region of interest" description="Disordered" evidence="2">
    <location>
        <begin position="503"/>
        <end position="561"/>
    </location>
</feature>
<dbReference type="EMBL" id="ML120375">
    <property type="protein sequence ID" value="RPB01219.1"/>
    <property type="molecule type" value="Genomic_DNA"/>
</dbReference>
<evidence type="ECO:0000313" key="3">
    <source>
        <dbReference type="EMBL" id="RPB01219.1"/>
    </source>
</evidence>
<keyword evidence="4" id="KW-1185">Reference proteome</keyword>
<feature type="coiled-coil region" evidence="1">
    <location>
        <begin position="182"/>
        <end position="209"/>
    </location>
</feature>
<feature type="region of interest" description="Disordered" evidence="2">
    <location>
        <begin position="386"/>
        <end position="471"/>
    </location>
</feature>
<dbReference type="Proteomes" id="UP000276215">
    <property type="component" value="Unassembled WGS sequence"/>
</dbReference>
<feature type="compositionally biased region" description="Basic residues" evidence="2">
    <location>
        <begin position="447"/>
        <end position="458"/>
    </location>
</feature>
<proteinExistence type="predicted"/>
<keyword evidence="1" id="KW-0175">Coiled coil</keyword>
<name>A0A3N4JW16_9PEZI</name>